<feature type="compositionally biased region" description="Basic and acidic residues" evidence="1">
    <location>
        <begin position="54"/>
        <end position="66"/>
    </location>
</feature>
<evidence type="ECO:0000313" key="2">
    <source>
        <dbReference type="Proteomes" id="UP000887565"/>
    </source>
</evidence>
<sequence>MCYSRPPGTVGQPVQSARRHSRPPGLQRKIQLNKNFRKTHNMSLPRNWSPICKLDSKLNKNDQKNT</sequence>
<name>A0A915J7P0_ROMCU</name>
<dbReference type="Proteomes" id="UP000887565">
    <property type="component" value="Unplaced"/>
</dbReference>
<dbReference type="AlphaFoldDB" id="A0A915J7P0"/>
<accession>A0A915J7P0</accession>
<feature type="region of interest" description="Disordered" evidence="1">
    <location>
        <begin position="1"/>
        <end position="66"/>
    </location>
</feature>
<keyword evidence="2" id="KW-1185">Reference proteome</keyword>
<proteinExistence type="predicted"/>
<dbReference type="WBParaSite" id="nRc.2.0.1.t21764-RA">
    <property type="protein sequence ID" value="nRc.2.0.1.t21764-RA"/>
    <property type="gene ID" value="nRc.2.0.1.g21764"/>
</dbReference>
<evidence type="ECO:0000256" key="1">
    <source>
        <dbReference type="SAM" id="MobiDB-lite"/>
    </source>
</evidence>
<evidence type="ECO:0000313" key="3">
    <source>
        <dbReference type="WBParaSite" id="nRc.2.0.1.t21764-RA"/>
    </source>
</evidence>
<reference evidence="3" key="1">
    <citation type="submission" date="2022-11" db="UniProtKB">
        <authorList>
            <consortium name="WormBaseParasite"/>
        </authorList>
    </citation>
    <scope>IDENTIFICATION</scope>
</reference>
<protein>
    <submittedName>
        <fullName evidence="3">Uncharacterized protein</fullName>
    </submittedName>
</protein>
<organism evidence="2 3">
    <name type="scientific">Romanomermis culicivorax</name>
    <name type="common">Nematode worm</name>
    <dbReference type="NCBI Taxonomy" id="13658"/>
    <lineage>
        <taxon>Eukaryota</taxon>
        <taxon>Metazoa</taxon>
        <taxon>Ecdysozoa</taxon>
        <taxon>Nematoda</taxon>
        <taxon>Enoplea</taxon>
        <taxon>Dorylaimia</taxon>
        <taxon>Mermithida</taxon>
        <taxon>Mermithoidea</taxon>
        <taxon>Mermithidae</taxon>
        <taxon>Romanomermis</taxon>
    </lineage>
</organism>